<comment type="caution">
    <text evidence="2">The sequence shown here is derived from an EMBL/GenBank/DDBJ whole genome shotgun (WGS) entry which is preliminary data.</text>
</comment>
<evidence type="ECO:0000259" key="1">
    <source>
        <dbReference type="Pfam" id="PF22483"/>
    </source>
</evidence>
<proteinExistence type="predicted"/>
<feature type="domain" description="Transposase for insertion sequence element IS21-like C-terminal" evidence="1">
    <location>
        <begin position="39"/>
        <end position="109"/>
    </location>
</feature>
<dbReference type="RefSeq" id="WP_170066406.1">
    <property type="nucleotide sequence ID" value="NZ_CP136419.1"/>
</dbReference>
<dbReference type="Proteomes" id="UP000238415">
    <property type="component" value="Unassembled WGS sequence"/>
</dbReference>
<dbReference type="PANTHER" id="PTHR35004:SF7">
    <property type="entry name" value="INTEGRASE PROTEIN"/>
    <property type="match status" value="1"/>
</dbReference>
<accession>A0A2T0AKD4</accession>
<dbReference type="PANTHER" id="PTHR35004">
    <property type="entry name" value="TRANSPOSASE RV3428C-RELATED"/>
    <property type="match status" value="1"/>
</dbReference>
<evidence type="ECO:0000313" key="3">
    <source>
        <dbReference type="Proteomes" id="UP000238415"/>
    </source>
</evidence>
<dbReference type="AlphaFoldDB" id="A0A2T0AKD4"/>
<protein>
    <recommendedName>
        <fullName evidence="1">Transposase for insertion sequence element IS21-like C-terminal domain-containing protein</fullName>
    </recommendedName>
</protein>
<keyword evidence="3" id="KW-1185">Reference proteome</keyword>
<organism evidence="2 3">
    <name type="scientific">Neomoorella humiferrea</name>
    <dbReference type="NCBI Taxonomy" id="676965"/>
    <lineage>
        <taxon>Bacteria</taxon>
        <taxon>Bacillati</taxon>
        <taxon>Bacillota</taxon>
        <taxon>Clostridia</taxon>
        <taxon>Neomoorellales</taxon>
        <taxon>Neomoorellaceae</taxon>
        <taxon>Neomoorella</taxon>
    </lineage>
</organism>
<reference evidence="2 3" key="1">
    <citation type="submission" date="2018-03" db="EMBL/GenBank/DDBJ databases">
        <title>Genome sequence of Moorella humiferrea DSM 23265.</title>
        <authorList>
            <person name="Poehlein A."/>
            <person name="Daniel R."/>
        </authorList>
    </citation>
    <scope>NUCLEOTIDE SEQUENCE [LARGE SCALE GENOMIC DNA]</scope>
    <source>
        <strain evidence="2 3">DSM 23265</strain>
    </source>
</reference>
<name>A0A2T0AKD4_9FIRM</name>
<gene>
    <name evidence="2" type="ORF">MOHU_25830</name>
</gene>
<dbReference type="InterPro" id="IPR054353">
    <property type="entry name" value="IstA-like_C"/>
</dbReference>
<dbReference type="Pfam" id="PF22483">
    <property type="entry name" value="Mu-transpos_C_2"/>
    <property type="match status" value="1"/>
</dbReference>
<dbReference type="EMBL" id="PVXM01000058">
    <property type="protein sequence ID" value="PRR69046.1"/>
    <property type="molecule type" value="Genomic_DNA"/>
</dbReference>
<evidence type="ECO:0000313" key="2">
    <source>
        <dbReference type="EMBL" id="PRR69046.1"/>
    </source>
</evidence>
<sequence>MDFVLRQNCLRYTREHRVPGSTRTIAEVWEEEKKVLLPLPPKEFGCYRQVEVRADSYSRVRFETTTYSVPQSYARQQLVLKAYVDKIEVWARKELIATHPRSYGKGEEHLDPRHYLKALERKPRALGYARPLKNGTLPPVYSRVLAELAPRRKEGLQEFQRILGLEPLFGLDLLTRALEATYQQDLPRTCLVVREVAASIARTGSPPLNLDIIPLPASGGSTLQQFDALVAGR</sequence>